<protein>
    <recommendedName>
        <fullName evidence="5">DUF3866 domain-containing protein</fullName>
    </recommendedName>
</protein>
<dbReference type="RefSeq" id="WP_049740196.1">
    <property type="nucleotide sequence ID" value="NZ_BJON01000002.1"/>
</dbReference>
<proteinExistence type="predicted"/>
<evidence type="ECO:0000313" key="2">
    <source>
        <dbReference type="EMBL" id="KNB71162.1"/>
    </source>
</evidence>
<evidence type="ECO:0000313" key="4">
    <source>
        <dbReference type="Proteomes" id="UP000319578"/>
    </source>
</evidence>
<reference evidence="2" key="2">
    <citation type="submission" date="2015-07" db="EMBL/GenBank/DDBJ databases">
        <title>MeaNS - Measles Nucleotide Surveillance Program.</title>
        <authorList>
            <person name="Tran T."/>
            <person name="Druce J."/>
        </authorList>
    </citation>
    <scope>NUCLEOTIDE SEQUENCE</scope>
    <source>
        <strain evidence="2">DSM 9887</strain>
    </source>
</reference>
<comment type="caution">
    <text evidence="2">The sequence shown here is derived from an EMBL/GenBank/DDBJ whole genome shotgun (WGS) entry which is preliminary data.</text>
</comment>
<reference evidence="3" key="1">
    <citation type="submission" date="2015-07" db="EMBL/GenBank/DDBJ databases">
        <title>Genome sequencing project for genomic taxonomy and phylogenomics of Bacillus-like bacteria.</title>
        <authorList>
            <person name="Liu B."/>
            <person name="Wang J."/>
            <person name="Zhu Y."/>
            <person name="Liu G."/>
            <person name="Chen Q."/>
            <person name="Chen Z."/>
            <person name="Lan J."/>
            <person name="Che J."/>
            <person name="Ge C."/>
            <person name="Shi H."/>
            <person name="Pan Z."/>
            <person name="Liu X."/>
        </authorList>
    </citation>
    <scope>NUCLEOTIDE SEQUENCE [LARGE SCALE GENOMIC DNA]</scope>
    <source>
        <strain evidence="3">DSM 9887</strain>
    </source>
</reference>
<dbReference type="OrthoDB" id="3401376at2"/>
<name>A0A0K9YR94_9BACL</name>
<keyword evidence="4" id="KW-1185">Reference proteome</keyword>
<gene>
    <name evidence="2" type="ORF">ADS79_20315</name>
    <name evidence="1" type="ORF">BRE01_02760</name>
</gene>
<accession>A0A0K9YR94</accession>
<dbReference type="STRING" id="54915.ADS79_20315"/>
<dbReference type="PATRIC" id="fig|54915.3.peg.3179"/>
<evidence type="ECO:0000313" key="3">
    <source>
        <dbReference type="Proteomes" id="UP000036834"/>
    </source>
</evidence>
<dbReference type="InterPro" id="IPR024479">
    <property type="entry name" value="DUF3866"/>
</dbReference>
<reference evidence="1 4" key="3">
    <citation type="submission" date="2019-06" db="EMBL/GenBank/DDBJ databases">
        <title>Whole genome shotgun sequence of Brevibacillus reuszeri NBRC 15719.</title>
        <authorList>
            <person name="Hosoyama A."/>
            <person name="Uohara A."/>
            <person name="Ohji S."/>
            <person name="Ichikawa N."/>
        </authorList>
    </citation>
    <scope>NUCLEOTIDE SEQUENCE [LARGE SCALE GENOMIC DNA]</scope>
    <source>
        <strain evidence="1 4">NBRC 15719</strain>
    </source>
</reference>
<dbReference type="EMBL" id="BJON01000002">
    <property type="protein sequence ID" value="GED66574.1"/>
    <property type="molecule type" value="Genomic_DNA"/>
</dbReference>
<dbReference type="Proteomes" id="UP000319578">
    <property type="component" value="Unassembled WGS sequence"/>
</dbReference>
<dbReference type="AlphaFoldDB" id="A0A0K9YR94"/>
<evidence type="ECO:0008006" key="5">
    <source>
        <dbReference type="Google" id="ProtNLM"/>
    </source>
</evidence>
<dbReference type="Proteomes" id="UP000036834">
    <property type="component" value="Unassembled WGS sequence"/>
</dbReference>
<dbReference type="Pfam" id="PF12982">
    <property type="entry name" value="DUF3866"/>
    <property type="match status" value="1"/>
</dbReference>
<sequence length="397" mass="43912">MLRLGMAMVTGILEEQAGMRILDVQMEGSQLTEQAITFGAEEYRVGDRVLVNTTAVRLKLGTGGFHFVVGKVDPLLERDVVPNEWGHIMKMRYAPWQLTVDTVEEQSSPYHKLFLQEDLSLEGTPVVISELHSMLPITVEALLSHRPGENIVYVMPDGASLPVAFSKHVHQLRKTNKLAATVTAGHAWGGDHESVTIHSALLAAKHIEKAAVIIVMLGPGVAGTGTSYGFSGVQLAEVIHAVSVLGGISFFIPRISFSDNRSRHYGLSHHTRVVLGRYALRPVILPMPSLQGEREVLLVQQLCKLNQQNQHHIVWGQVANLTRLCELEQSYGLSFSTMGRNWREDPVPFQTAVLAADLICQFRSFQQEALIGDPYWFSLPNILAEISLFLTKSEAPL</sequence>
<dbReference type="EMBL" id="LGIQ01000009">
    <property type="protein sequence ID" value="KNB71162.1"/>
    <property type="molecule type" value="Genomic_DNA"/>
</dbReference>
<organism evidence="2 3">
    <name type="scientific">Brevibacillus reuszeri</name>
    <dbReference type="NCBI Taxonomy" id="54915"/>
    <lineage>
        <taxon>Bacteria</taxon>
        <taxon>Bacillati</taxon>
        <taxon>Bacillota</taxon>
        <taxon>Bacilli</taxon>
        <taxon>Bacillales</taxon>
        <taxon>Paenibacillaceae</taxon>
        <taxon>Brevibacillus</taxon>
    </lineage>
</organism>
<evidence type="ECO:0000313" key="1">
    <source>
        <dbReference type="EMBL" id="GED66574.1"/>
    </source>
</evidence>